<proteinExistence type="predicted"/>
<keyword evidence="3" id="KW-1185">Reference proteome</keyword>
<evidence type="ECO:0000313" key="3">
    <source>
        <dbReference type="Proteomes" id="UP001604336"/>
    </source>
</evidence>
<dbReference type="AlphaFoldDB" id="A0ABD1TZF0"/>
<protein>
    <submittedName>
        <fullName evidence="2">Protein FAR1-RELATED SEQUENCE</fullName>
    </submittedName>
</protein>
<organism evidence="2 3">
    <name type="scientific">Abeliophyllum distichum</name>
    <dbReference type="NCBI Taxonomy" id="126358"/>
    <lineage>
        <taxon>Eukaryota</taxon>
        <taxon>Viridiplantae</taxon>
        <taxon>Streptophyta</taxon>
        <taxon>Embryophyta</taxon>
        <taxon>Tracheophyta</taxon>
        <taxon>Spermatophyta</taxon>
        <taxon>Magnoliopsida</taxon>
        <taxon>eudicotyledons</taxon>
        <taxon>Gunneridae</taxon>
        <taxon>Pentapetalae</taxon>
        <taxon>asterids</taxon>
        <taxon>lamiids</taxon>
        <taxon>Lamiales</taxon>
        <taxon>Oleaceae</taxon>
        <taxon>Forsythieae</taxon>
        <taxon>Abeliophyllum</taxon>
    </lineage>
</organism>
<comment type="caution">
    <text evidence="2">The sequence shown here is derived from an EMBL/GenBank/DDBJ whole genome shotgun (WGS) entry which is preliminary data.</text>
</comment>
<name>A0ABD1TZF0_9LAMI</name>
<dbReference type="Proteomes" id="UP001604336">
    <property type="component" value="Unassembled WGS sequence"/>
</dbReference>
<evidence type="ECO:0000313" key="2">
    <source>
        <dbReference type="EMBL" id="KAL2518113.1"/>
    </source>
</evidence>
<dbReference type="EMBL" id="JBFOLK010000004">
    <property type="protein sequence ID" value="KAL2518113.1"/>
    <property type="molecule type" value="Genomic_DNA"/>
</dbReference>
<sequence>MDDGPDKSIMARHGLLAHKALMLVDYASLTDARSSYLIGEFENLHLRVKEIDIDGNNVNPHSSSKSREPQGIEYPTKVQVKGCGKRLMSSKEKAISRCNRQCSVCGAAGHDKQTCSSLNSRYFHV</sequence>
<feature type="region of interest" description="Disordered" evidence="1">
    <location>
        <begin position="54"/>
        <end position="73"/>
    </location>
</feature>
<accession>A0ABD1TZF0</accession>
<gene>
    <name evidence="2" type="ORF">Adt_14360</name>
</gene>
<reference evidence="3" key="1">
    <citation type="submission" date="2024-07" db="EMBL/GenBank/DDBJ databases">
        <title>Two chromosome-level genome assemblies of Korean endemic species Abeliophyllum distichum and Forsythia ovata (Oleaceae).</title>
        <authorList>
            <person name="Jang H."/>
        </authorList>
    </citation>
    <scope>NUCLEOTIDE SEQUENCE [LARGE SCALE GENOMIC DNA]</scope>
</reference>
<evidence type="ECO:0000256" key="1">
    <source>
        <dbReference type="SAM" id="MobiDB-lite"/>
    </source>
</evidence>